<keyword evidence="3" id="KW-1185">Reference proteome</keyword>
<dbReference type="SUPFAM" id="SSF49373">
    <property type="entry name" value="Invasin/intimin cell-adhesion fragments"/>
    <property type="match status" value="1"/>
</dbReference>
<evidence type="ECO:0000313" key="2">
    <source>
        <dbReference type="EMBL" id="TDR48531.1"/>
    </source>
</evidence>
<organism evidence="2 3">
    <name type="scientific">Tahibacter aquaticus</name>
    <dbReference type="NCBI Taxonomy" id="520092"/>
    <lineage>
        <taxon>Bacteria</taxon>
        <taxon>Pseudomonadati</taxon>
        <taxon>Pseudomonadota</taxon>
        <taxon>Gammaproteobacteria</taxon>
        <taxon>Lysobacterales</taxon>
        <taxon>Rhodanobacteraceae</taxon>
        <taxon>Tahibacter</taxon>
    </lineage>
</organism>
<keyword evidence="1" id="KW-0732">Signal</keyword>
<name>A0A4R6Z9E8_9GAMM</name>
<dbReference type="InterPro" id="IPR013783">
    <property type="entry name" value="Ig-like_fold"/>
</dbReference>
<dbReference type="RefSeq" id="WP_133816654.1">
    <property type="nucleotide sequence ID" value="NZ_SNZH01000001.1"/>
</dbReference>
<evidence type="ECO:0008006" key="4">
    <source>
        <dbReference type="Google" id="ProtNLM"/>
    </source>
</evidence>
<dbReference type="EMBL" id="SNZH01000001">
    <property type="protein sequence ID" value="TDR48531.1"/>
    <property type="molecule type" value="Genomic_DNA"/>
</dbReference>
<proteinExistence type="predicted"/>
<dbReference type="Gene3D" id="2.60.40.10">
    <property type="entry name" value="Immunoglobulins"/>
    <property type="match status" value="1"/>
</dbReference>
<evidence type="ECO:0000313" key="3">
    <source>
        <dbReference type="Proteomes" id="UP000295293"/>
    </source>
</evidence>
<dbReference type="InterPro" id="IPR008964">
    <property type="entry name" value="Invasin/intimin_cell_adhesion"/>
</dbReference>
<evidence type="ECO:0000256" key="1">
    <source>
        <dbReference type="SAM" id="SignalP"/>
    </source>
</evidence>
<accession>A0A4R6Z9E8</accession>
<sequence length="377" mass="37761">MNTVRVSAPFLSSFSRISLRRMTLALAAGIGFSCAAQAGFLTVPNGDFSAPANAGTVGGGVLGGSGTNVLIGSGPWTATYNGVLGLLAPPVLEISSASGTGSITGLLGINALGIVNNGGHFGQTLSNTWQSNKRYTVLAHLNTGAELDLPLLAAAGTGISLHAAGSLVASSTGIATHVRADAVDITTLRIALTHDTAVVAPGVAIGLQLFDRPSGLLTASLVDTAEYSAIRMAESTIPPAGSTLSISGGGSQSGAVGMPYPSAMKAIVRDQDGNPIPDVLVTLTAPQDGASANLFASGGESGRTIVTFTDGNGEVTLSGTANEISGCFRVNADVVGVSGQASFQLRNYSEAQIAAYMNANPGAMGTPQDSVYCNGFE</sequence>
<dbReference type="OrthoDB" id="5962371at2"/>
<dbReference type="PROSITE" id="PS51257">
    <property type="entry name" value="PROKAR_LIPOPROTEIN"/>
    <property type="match status" value="1"/>
</dbReference>
<feature type="signal peptide" evidence="1">
    <location>
        <begin position="1"/>
        <end position="38"/>
    </location>
</feature>
<protein>
    <recommendedName>
        <fullName evidence="4">Big-1 domain-containing protein</fullName>
    </recommendedName>
</protein>
<dbReference type="Proteomes" id="UP000295293">
    <property type="component" value="Unassembled WGS sequence"/>
</dbReference>
<gene>
    <name evidence="2" type="ORF">DFR29_101151</name>
</gene>
<feature type="chain" id="PRO_5020688517" description="Big-1 domain-containing protein" evidence="1">
    <location>
        <begin position="39"/>
        <end position="377"/>
    </location>
</feature>
<reference evidence="2 3" key="1">
    <citation type="submission" date="2019-03" db="EMBL/GenBank/DDBJ databases">
        <title>Genomic Encyclopedia of Type Strains, Phase IV (KMG-IV): sequencing the most valuable type-strain genomes for metagenomic binning, comparative biology and taxonomic classification.</title>
        <authorList>
            <person name="Goeker M."/>
        </authorList>
    </citation>
    <scope>NUCLEOTIDE SEQUENCE [LARGE SCALE GENOMIC DNA]</scope>
    <source>
        <strain evidence="2 3">DSM 21667</strain>
    </source>
</reference>
<dbReference type="AlphaFoldDB" id="A0A4R6Z9E8"/>
<comment type="caution">
    <text evidence="2">The sequence shown here is derived from an EMBL/GenBank/DDBJ whole genome shotgun (WGS) entry which is preliminary data.</text>
</comment>